<protein>
    <recommendedName>
        <fullName evidence="3">Membrane dipeptidase (Peptidase family M19)</fullName>
    </recommendedName>
</protein>
<keyword evidence="2" id="KW-1185">Reference proteome</keyword>
<evidence type="ECO:0000313" key="2">
    <source>
        <dbReference type="Proteomes" id="UP001501081"/>
    </source>
</evidence>
<evidence type="ECO:0000313" key="1">
    <source>
        <dbReference type="EMBL" id="GAA3971198.1"/>
    </source>
</evidence>
<dbReference type="Proteomes" id="UP001501081">
    <property type="component" value="Unassembled WGS sequence"/>
</dbReference>
<proteinExistence type="predicted"/>
<dbReference type="SUPFAM" id="SSF51556">
    <property type="entry name" value="Metallo-dependent hydrolases"/>
    <property type="match status" value="1"/>
</dbReference>
<dbReference type="InterPro" id="IPR032466">
    <property type="entry name" value="Metal_Hydrolase"/>
</dbReference>
<sequence>MLTETEGFSLICITLHPPEVGMIDQVVISLASLLGYPKLLSRTRLDQMISQECLYQQVFYEELNNLTGPAIDKNGNLIKKNIRFLKRGEQFDNNDPKTLQVIFNIEGGHTLYDQKNKVKDISTVKKNLTDFIDNKSYKTLYITPTHLTPNQFITHCYGNKILSKGRLLPKGIGITSHGKELIDHAYSKGILIDVKHMSLVSRKIFYQYRKQFHPKKPIIASHVGITGKYWKFFPDYYPYNKKKSYGYKATTSAIKGCLAGTQYYPLSINLYFEDLREILNSKGLIGISLDVRILGGQNPFNNEIKEFFSIEEFELLTSSNSANQIDQLTDKFINNKINNGNTTIDTTDEEGQESDDIGEATQELHDMGKPSALPSIPKDRPNYKSHLYLVLNHILGIYKFTKDEGMKAPWDNICIGSDFDGLVEAVDCCKNSAEMPQFAQSLIAELKIIEAAKTFEYPLNLSPEQIIKKIMFANARDFISVYCK</sequence>
<accession>A0ABP7PUC4</accession>
<evidence type="ECO:0008006" key="3">
    <source>
        <dbReference type="Google" id="ProtNLM"/>
    </source>
</evidence>
<dbReference type="EMBL" id="BAABAK010000011">
    <property type="protein sequence ID" value="GAA3971198.1"/>
    <property type="molecule type" value="Genomic_DNA"/>
</dbReference>
<dbReference type="Gene3D" id="3.20.20.140">
    <property type="entry name" value="Metal-dependent hydrolases"/>
    <property type="match status" value="1"/>
</dbReference>
<organism evidence="1 2">
    <name type="scientific">Pedobacter ginsengiterrae</name>
    <dbReference type="NCBI Taxonomy" id="871696"/>
    <lineage>
        <taxon>Bacteria</taxon>
        <taxon>Pseudomonadati</taxon>
        <taxon>Bacteroidota</taxon>
        <taxon>Sphingobacteriia</taxon>
        <taxon>Sphingobacteriales</taxon>
        <taxon>Sphingobacteriaceae</taxon>
        <taxon>Pedobacter</taxon>
    </lineage>
</organism>
<reference evidence="2" key="1">
    <citation type="journal article" date="2019" name="Int. J. Syst. Evol. Microbiol.">
        <title>The Global Catalogue of Microorganisms (GCM) 10K type strain sequencing project: providing services to taxonomists for standard genome sequencing and annotation.</title>
        <authorList>
            <consortium name="The Broad Institute Genomics Platform"/>
            <consortium name="The Broad Institute Genome Sequencing Center for Infectious Disease"/>
            <person name="Wu L."/>
            <person name="Ma J."/>
        </authorList>
    </citation>
    <scope>NUCLEOTIDE SEQUENCE [LARGE SCALE GENOMIC DNA]</scope>
    <source>
        <strain evidence="2">JCM 17338</strain>
    </source>
</reference>
<dbReference type="InterPro" id="IPR008257">
    <property type="entry name" value="Pept_M19"/>
</dbReference>
<gene>
    <name evidence="1" type="ORF">GCM10022246_24610</name>
</gene>
<dbReference type="Pfam" id="PF01244">
    <property type="entry name" value="Peptidase_M19"/>
    <property type="match status" value="1"/>
</dbReference>
<name>A0ABP7PUC4_9SPHI</name>
<comment type="caution">
    <text evidence="1">The sequence shown here is derived from an EMBL/GenBank/DDBJ whole genome shotgun (WGS) entry which is preliminary data.</text>
</comment>